<feature type="transmembrane region" description="Helical" evidence="1">
    <location>
        <begin position="155"/>
        <end position="175"/>
    </location>
</feature>
<gene>
    <name evidence="2" type="ORF">WCV66_24730</name>
</gene>
<dbReference type="Pfam" id="PF13347">
    <property type="entry name" value="MFS_2"/>
    <property type="match status" value="1"/>
</dbReference>
<reference evidence="2 3" key="1">
    <citation type="submission" date="2024-02" db="EMBL/GenBank/DDBJ databases">
        <title>Seven novel Bacillus-like species.</title>
        <authorList>
            <person name="Liu G."/>
        </authorList>
    </citation>
    <scope>NUCLEOTIDE SEQUENCE [LARGE SCALE GENOMIC DNA]</scope>
    <source>
        <strain evidence="2 3">FJAT-53654</strain>
    </source>
</reference>
<keyword evidence="1" id="KW-0472">Membrane</keyword>
<dbReference type="InterPro" id="IPR036259">
    <property type="entry name" value="MFS_trans_sf"/>
</dbReference>
<feature type="transmembrane region" description="Helical" evidence="1">
    <location>
        <begin position="240"/>
        <end position="262"/>
    </location>
</feature>
<dbReference type="SUPFAM" id="SSF103473">
    <property type="entry name" value="MFS general substrate transporter"/>
    <property type="match status" value="1"/>
</dbReference>
<feature type="transmembrane region" description="Helical" evidence="1">
    <location>
        <begin position="115"/>
        <end position="135"/>
    </location>
</feature>
<name>A0ABZ2MSV9_9BACI</name>
<dbReference type="EMBL" id="CP147403">
    <property type="protein sequence ID" value="WXB88364.1"/>
    <property type="molecule type" value="Genomic_DNA"/>
</dbReference>
<keyword evidence="3" id="KW-1185">Reference proteome</keyword>
<protein>
    <submittedName>
        <fullName evidence="2">Glycoside-pentoside-hexuronide (GPH):cation symporter</fullName>
    </submittedName>
</protein>
<dbReference type="Gene3D" id="1.20.1250.20">
    <property type="entry name" value="MFS general substrate transporter like domains"/>
    <property type="match status" value="2"/>
</dbReference>
<dbReference type="PANTHER" id="PTHR11328:SF24">
    <property type="entry name" value="MAJOR FACILITATOR SUPERFAMILY (MFS) PROFILE DOMAIN-CONTAINING PROTEIN"/>
    <property type="match status" value="1"/>
</dbReference>
<sequence>MSLQNASVKKSEIFLYSFGGFGSNLLFIYTVSFLMFFYTDVFKISPAAVGTVFLVVRLIDAFLDPLLGMLTDRTRSRWGTFRPWLIFGSPLLAMTTMLLFTAPDLSPSGKLAYAIATYVGYSFVSSIVNIPYHALSAVISKDPTQRNWLVTTKNLMGNLGALAVSGSVLPLVAYFGSGQKGWFFATLLFSLSTIISYLLCARGAKAHDTNEVNTENASHSHNAHPSIKEQIKLISTNGPLLALLAATVVKTGALIINSAVAIYYWQYNMGRPDLYSQLFIWGTALAIPIYFVIPRLVRKYGKKNVLNISCLITMLPSAVLLMTPPENVMLIFILSVLVKVLVPFTAVLPWMMLPDCVDFGKWKTGINGSATVHSTMIFTNKVGAAIGGLLSGALLGAAGYVAGKEQTPEALSMISNLYFLVPIIGFGVSLLLIWKFYPITNAIHSKILKEIDDKENNREAV</sequence>
<feature type="transmembrane region" description="Helical" evidence="1">
    <location>
        <begin position="44"/>
        <end position="63"/>
    </location>
</feature>
<feature type="transmembrane region" description="Helical" evidence="1">
    <location>
        <begin position="382"/>
        <end position="402"/>
    </location>
</feature>
<organism evidence="2 3">
    <name type="scientific">Metabacillus rhizosphaerae</name>
    <dbReference type="NCBI Taxonomy" id="3117747"/>
    <lineage>
        <taxon>Bacteria</taxon>
        <taxon>Bacillati</taxon>
        <taxon>Bacillota</taxon>
        <taxon>Bacilli</taxon>
        <taxon>Bacillales</taxon>
        <taxon>Bacillaceae</taxon>
        <taxon>Metabacillus</taxon>
    </lineage>
</organism>
<dbReference type="InterPro" id="IPR001927">
    <property type="entry name" value="Na/Gal_symport"/>
</dbReference>
<dbReference type="PANTHER" id="PTHR11328">
    <property type="entry name" value="MAJOR FACILITATOR SUPERFAMILY DOMAIN-CONTAINING PROTEIN"/>
    <property type="match status" value="1"/>
</dbReference>
<feature type="transmembrane region" description="Helical" evidence="1">
    <location>
        <begin position="417"/>
        <end position="437"/>
    </location>
</feature>
<dbReference type="NCBIfam" id="TIGR00792">
    <property type="entry name" value="gph"/>
    <property type="match status" value="1"/>
</dbReference>
<dbReference type="RefSeq" id="WP_338787252.1">
    <property type="nucleotide sequence ID" value="NZ_CP147403.1"/>
</dbReference>
<keyword evidence="1" id="KW-0812">Transmembrane</keyword>
<dbReference type="Proteomes" id="UP001368328">
    <property type="component" value="Chromosome"/>
</dbReference>
<evidence type="ECO:0000313" key="3">
    <source>
        <dbReference type="Proteomes" id="UP001368328"/>
    </source>
</evidence>
<feature type="transmembrane region" description="Helical" evidence="1">
    <location>
        <begin position="329"/>
        <end position="353"/>
    </location>
</feature>
<accession>A0ABZ2MSV9</accession>
<proteinExistence type="predicted"/>
<feature type="transmembrane region" description="Helical" evidence="1">
    <location>
        <begin position="84"/>
        <end position="103"/>
    </location>
</feature>
<feature type="transmembrane region" description="Helical" evidence="1">
    <location>
        <begin position="181"/>
        <end position="200"/>
    </location>
</feature>
<evidence type="ECO:0000256" key="1">
    <source>
        <dbReference type="SAM" id="Phobius"/>
    </source>
</evidence>
<feature type="transmembrane region" description="Helical" evidence="1">
    <location>
        <begin position="305"/>
        <end position="323"/>
    </location>
</feature>
<feature type="transmembrane region" description="Helical" evidence="1">
    <location>
        <begin position="12"/>
        <end position="38"/>
    </location>
</feature>
<feature type="transmembrane region" description="Helical" evidence="1">
    <location>
        <begin position="274"/>
        <end position="293"/>
    </location>
</feature>
<evidence type="ECO:0000313" key="2">
    <source>
        <dbReference type="EMBL" id="WXB88364.1"/>
    </source>
</evidence>
<dbReference type="CDD" id="cd17332">
    <property type="entry name" value="MFS_MelB_like"/>
    <property type="match status" value="1"/>
</dbReference>
<keyword evidence="1" id="KW-1133">Transmembrane helix</keyword>
<dbReference type="InterPro" id="IPR039672">
    <property type="entry name" value="MFS_2"/>
</dbReference>